<dbReference type="InterPro" id="IPR050732">
    <property type="entry name" value="Beta-glucan_modifiers"/>
</dbReference>
<dbReference type="EMBL" id="BONY01000091">
    <property type="protein sequence ID" value="GIH10342.1"/>
    <property type="molecule type" value="Genomic_DNA"/>
</dbReference>
<evidence type="ECO:0000256" key="7">
    <source>
        <dbReference type="ARBA" id="ARBA00022801"/>
    </source>
</evidence>
<keyword evidence="3" id="KW-1003">Cell membrane</keyword>
<organism evidence="16 17">
    <name type="scientific">Rhizocola hellebori</name>
    <dbReference type="NCBI Taxonomy" id="1392758"/>
    <lineage>
        <taxon>Bacteria</taxon>
        <taxon>Bacillati</taxon>
        <taxon>Actinomycetota</taxon>
        <taxon>Actinomycetes</taxon>
        <taxon>Micromonosporales</taxon>
        <taxon>Micromonosporaceae</taxon>
        <taxon>Rhizocola</taxon>
    </lineage>
</organism>
<dbReference type="Pfam" id="PF00332">
    <property type="entry name" value="Glyco_hydro_17"/>
    <property type="match status" value="1"/>
</dbReference>
<evidence type="ECO:0000256" key="5">
    <source>
        <dbReference type="ARBA" id="ARBA00022525"/>
    </source>
</evidence>
<dbReference type="InterPro" id="IPR017853">
    <property type="entry name" value="GH"/>
</dbReference>
<evidence type="ECO:0000256" key="1">
    <source>
        <dbReference type="ARBA" id="ARBA00004191"/>
    </source>
</evidence>
<dbReference type="Gene3D" id="2.60.120.430">
    <property type="entry name" value="Galactose-binding lectin"/>
    <property type="match status" value="2"/>
</dbReference>
<dbReference type="InterPro" id="IPR008979">
    <property type="entry name" value="Galactose-bd-like_sf"/>
</dbReference>
<dbReference type="Gene3D" id="3.20.20.80">
    <property type="entry name" value="Glycosidases"/>
    <property type="match status" value="1"/>
</dbReference>
<dbReference type="PANTHER" id="PTHR16631">
    <property type="entry name" value="GLUCAN 1,3-BETA-GLUCOSIDASE"/>
    <property type="match status" value="1"/>
</dbReference>
<name>A0A8J3QIM9_9ACTN</name>
<keyword evidence="10" id="KW-0119">Carbohydrate metabolism</keyword>
<keyword evidence="4" id="KW-0134">Cell wall</keyword>
<dbReference type="InterPro" id="IPR000490">
    <property type="entry name" value="Glyco_hydro_17"/>
</dbReference>
<keyword evidence="6" id="KW-0732">Signal</keyword>
<evidence type="ECO:0000256" key="15">
    <source>
        <dbReference type="ARBA" id="ARBA00043078"/>
    </source>
</evidence>
<keyword evidence="11" id="KW-0961">Cell wall biogenesis/degradation</keyword>
<evidence type="ECO:0000256" key="8">
    <source>
        <dbReference type="ARBA" id="ARBA00023136"/>
    </source>
</evidence>
<evidence type="ECO:0000256" key="2">
    <source>
        <dbReference type="ARBA" id="ARBA00004236"/>
    </source>
</evidence>
<keyword evidence="12" id="KW-0624">Polysaccharide degradation</keyword>
<keyword evidence="17" id="KW-1185">Reference proteome</keyword>
<evidence type="ECO:0000256" key="14">
    <source>
        <dbReference type="ARBA" id="ARBA00042373"/>
    </source>
</evidence>
<comment type="subcellular location">
    <subcellularLocation>
        <location evidence="2">Cell membrane</location>
    </subcellularLocation>
    <subcellularLocation>
        <location evidence="1">Secreted</location>
        <location evidence="1">Cell wall</location>
    </subcellularLocation>
</comment>
<dbReference type="GO" id="GO:0004553">
    <property type="term" value="F:hydrolase activity, hydrolyzing O-glycosyl compounds"/>
    <property type="evidence" value="ECO:0007669"/>
    <property type="project" value="InterPro"/>
</dbReference>
<dbReference type="SUPFAM" id="SSF49785">
    <property type="entry name" value="Galactose-binding domain-like"/>
    <property type="match status" value="1"/>
</dbReference>
<dbReference type="GO" id="GO:0071555">
    <property type="term" value="P:cell wall organization"/>
    <property type="evidence" value="ECO:0007669"/>
    <property type="project" value="UniProtKB-KW"/>
</dbReference>
<evidence type="ECO:0000256" key="11">
    <source>
        <dbReference type="ARBA" id="ARBA00023316"/>
    </source>
</evidence>
<keyword evidence="5" id="KW-0964">Secreted</keyword>
<evidence type="ECO:0000313" key="17">
    <source>
        <dbReference type="Proteomes" id="UP000612899"/>
    </source>
</evidence>
<comment type="function">
    <text evidence="13">Glucanases play a role in cell expansion during growth, in cell-cell fusion during mating, and in spore release during sporulation. This enzyme may be involved in beta-glucan degradation. Active on laminarin and lichenan.</text>
</comment>
<gene>
    <name evidence="16" type="ORF">Rhe02_84090</name>
</gene>
<dbReference type="PANTHER" id="PTHR16631:SF17">
    <property type="entry name" value="GLUCAN ENDO-1,3-BETA-GLUCOSIDASE BTGC"/>
    <property type="match status" value="1"/>
</dbReference>
<evidence type="ECO:0000256" key="6">
    <source>
        <dbReference type="ARBA" id="ARBA00022729"/>
    </source>
</evidence>
<evidence type="ECO:0000313" key="16">
    <source>
        <dbReference type="EMBL" id="GIH10342.1"/>
    </source>
</evidence>
<comment type="caution">
    <text evidence="16">The sequence shown here is derived from an EMBL/GenBank/DDBJ whole genome shotgun (WGS) entry which is preliminary data.</text>
</comment>
<evidence type="ECO:0000256" key="10">
    <source>
        <dbReference type="ARBA" id="ARBA00023277"/>
    </source>
</evidence>
<dbReference type="GO" id="GO:0000272">
    <property type="term" value="P:polysaccharide catabolic process"/>
    <property type="evidence" value="ECO:0007669"/>
    <property type="project" value="UniProtKB-KW"/>
</dbReference>
<keyword evidence="9" id="KW-0325">Glycoprotein</keyword>
<proteinExistence type="predicted"/>
<evidence type="ECO:0000256" key="9">
    <source>
        <dbReference type="ARBA" id="ARBA00023180"/>
    </source>
</evidence>
<evidence type="ECO:0000256" key="13">
    <source>
        <dbReference type="ARBA" id="ARBA00037649"/>
    </source>
</evidence>
<dbReference type="SUPFAM" id="SSF51445">
    <property type="entry name" value="(Trans)glycosidases"/>
    <property type="match status" value="1"/>
</dbReference>
<evidence type="ECO:0000256" key="12">
    <source>
        <dbReference type="ARBA" id="ARBA00023326"/>
    </source>
</evidence>
<protein>
    <recommendedName>
        <fullName evidence="15">Endo-1,3-beta-glucanase btgC</fullName>
    </recommendedName>
    <alternativeName>
        <fullName evidence="14">Laminarinase btgC</fullName>
    </alternativeName>
</protein>
<dbReference type="AlphaFoldDB" id="A0A8J3QIM9"/>
<reference evidence="16" key="1">
    <citation type="submission" date="2021-01" db="EMBL/GenBank/DDBJ databases">
        <title>Whole genome shotgun sequence of Rhizocola hellebori NBRC 109834.</title>
        <authorList>
            <person name="Komaki H."/>
            <person name="Tamura T."/>
        </authorList>
    </citation>
    <scope>NUCLEOTIDE SEQUENCE</scope>
    <source>
        <strain evidence="16">NBRC 109834</strain>
    </source>
</reference>
<dbReference type="Proteomes" id="UP000612899">
    <property type="component" value="Unassembled WGS sequence"/>
</dbReference>
<sequence>MVLAFTTVACTANPPTPPPPPPSASPAPALLRGLGFAPFRLCQSPILRRFPSAQQMREDVDLIKGMANAVRTYSALDGGVEAAEYAHGRGLRVSVGAWLGPEHTQEQREANLRELDAVIGLAKKLPTVESVIVGNEVLLRKDLTAQRLAEHISYVKRGVGTVPVTTAEIAGIIMSPDNRAVVDAIDYAMVHIYPYWDGVDIKDAAWYSVDVYQRAVKELGKRVVVGETGWPTAGPANGNALPNTANAQRFLNEWKAVAHDQRIDYYYFAAFDEPWKTEGGVGPHWGVYDSSRKPKLDGVDLLAQPGPPPARTTSTATVSGSYYGAFPARVTAGDRASLALYQNWPGAEQYAPSGWMGDLNGIAVDDCASGGRGQTAEDKAIRVDYTPQPQGVGWAGIFWQHPANNWGGFDGGHDLRGMTSLTFFARGVKGGEKVEFFAGGSTQQGAPFSDSLAKRLLKVTLTTQWKQYGLDLRGQDLSRVIGGFGWAASAADNPAGAGFYLDDIQFDRTITTAPRRTCLDLPPGTHPKTIYVMDGNLLCANNSPVRKYEIGLATSGSVSGWLRRESGALRMDYPAGQEWGSAFVTVGDLAAPGSRKGQNLTHCHTLRIDMRSATPGVSVAVGIKDINDPDDGSETKITVTPIGSWKSYSFSLGGFATADRSAVYVLAEFVFGTSTAVQTVFVRNIRYQCG</sequence>
<keyword evidence="8" id="KW-0472">Membrane</keyword>
<keyword evidence="7" id="KW-0378">Hydrolase</keyword>
<evidence type="ECO:0000256" key="3">
    <source>
        <dbReference type="ARBA" id="ARBA00022475"/>
    </source>
</evidence>
<dbReference type="GO" id="GO:0005886">
    <property type="term" value="C:plasma membrane"/>
    <property type="evidence" value="ECO:0007669"/>
    <property type="project" value="UniProtKB-SubCell"/>
</dbReference>
<evidence type="ECO:0000256" key="4">
    <source>
        <dbReference type="ARBA" id="ARBA00022512"/>
    </source>
</evidence>
<accession>A0A8J3QIM9</accession>